<dbReference type="CDD" id="cd04477">
    <property type="entry name" value="RPA1N"/>
    <property type="match status" value="1"/>
</dbReference>
<feature type="compositionally biased region" description="Polar residues" evidence="14">
    <location>
        <begin position="125"/>
        <end position="150"/>
    </location>
</feature>
<evidence type="ECO:0000256" key="14">
    <source>
        <dbReference type="SAM" id="MobiDB-lite"/>
    </source>
</evidence>
<dbReference type="GO" id="GO:0043047">
    <property type="term" value="F:single-stranded telomeric DNA binding"/>
    <property type="evidence" value="ECO:0007669"/>
    <property type="project" value="TreeGrafter"/>
</dbReference>
<comment type="subunit">
    <text evidence="13">Heterotrimer of RPA1, RPA2 and RPA3 (canonical replication protein A complex).</text>
</comment>
<protein>
    <recommendedName>
        <fullName evidence="13">Replication protein A subunit</fullName>
    </recommendedName>
</protein>
<organism evidence="16 17">
    <name type="scientific">Heracleum sosnowskyi</name>
    <dbReference type="NCBI Taxonomy" id="360622"/>
    <lineage>
        <taxon>Eukaryota</taxon>
        <taxon>Viridiplantae</taxon>
        <taxon>Streptophyta</taxon>
        <taxon>Embryophyta</taxon>
        <taxon>Tracheophyta</taxon>
        <taxon>Spermatophyta</taxon>
        <taxon>Magnoliopsida</taxon>
        <taxon>eudicotyledons</taxon>
        <taxon>Gunneridae</taxon>
        <taxon>Pentapetalae</taxon>
        <taxon>asterids</taxon>
        <taxon>campanulids</taxon>
        <taxon>Apiales</taxon>
        <taxon>Apiaceae</taxon>
        <taxon>Apioideae</taxon>
        <taxon>apioid superclade</taxon>
        <taxon>Tordylieae</taxon>
        <taxon>Tordyliinae</taxon>
        <taxon>Heracleum</taxon>
    </lineage>
</organism>
<dbReference type="EMBL" id="JAUIZM010000008">
    <property type="protein sequence ID" value="KAK1368316.1"/>
    <property type="molecule type" value="Genomic_DNA"/>
</dbReference>
<evidence type="ECO:0000313" key="16">
    <source>
        <dbReference type="EMBL" id="KAK1368316.1"/>
    </source>
</evidence>
<evidence type="ECO:0000256" key="3">
    <source>
        <dbReference type="ARBA" id="ARBA00022705"/>
    </source>
</evidence>
<keyword evidence="7 13" id="KW-0862">Zinc</keyword>
<comment type="function">
    <text evidence="13">Component of the replication protein A complex (RPA) required for DNA recombination, repair and replication. The activity of RPA is mediated by single-stranded DNA binding and protein interactions. Probably involved in repair of double-strand DNA breaks (DSBs) induced by genotoxic stresses.</text>
</comment>
<evidence type="ECO:0000256" key="1">
    <source>
        <dbReference type="ARBA" id="ARBA00004123"/>
    </source>
</evidence>
<dbReference type="InterPro" id="IPR012340">
    <property type="entry name" value="NA-bd_OB-fold"/>
</dbReference>
<dbReference type="CDD" id="cd04476">
    <property type="entry name" value="RPA1_DBD_C"/>
    <property type="match status" value="1"/>
</dbReference>
<evidence type="ECO:0000256" key="10">
    <source>
        <dbReference type="ARBA" id="ARBA00023204"/>
    </source>
</evidence>
<dbReference type="Pfam" id="PF04057">
    <property type="entry name" value="Rep-A_N"/>
    <property type="match status" value="1"/>
</dbReference>
<evidence type="ECO:0000256" key="13">
    <source>
        <dbReference type="RuleBase" id="RU364130"/>
    </source>
</evidence>
<dbReference type="Pfam" id="PF16900">
    <property type="entry name" value="REPA_OB_2"/>
    <property type="match status" value="1"/>
</dbReference>
<dbReference type="CDD" id="cd04475">
    <property type="entry name" value="RPA1_DBD_B"/>
    <property type="match status" value="1"/>
</dbReference>
<comment type="similarity">
    <text evidence="2 13">Belongs to the replication factor A protein 1 family.</text>
</comment>
<sequence>MAVNLSQGSVHMICNTDSKHVDINPILQVQDVRIVQTTNSAAERYRLLLSDGLFTVQGMLATQNNDLVKANRIVKGSVVKLNEFVCNRIQTRVIIIIVKLDIVLEQCDTIGDPKPFPPITDGATLPSSKPSPASTISQTTSGNPQYHSGNSFGGGLMPNEENVGMGSYMQAPGQGRSSGPPLYNSSLGSKAESGQYNQTSAFGYSNTESATGVSRSPSNSHVRPIQPAYPQVPPMYGNRGPIAKNGAPSRIIPIAALNPYQGRWTIKARVTAKGDLRQYSNQRGEGKVFSFDLLDSDGGEIRATCFNAAADQFYHQIEDGKVYLISKGTLRPAQRNFNHLPNDHEIMLDSSSTVQPCFEGEHSIAQQRFQFRNINEIEGLENNTIIDVIGVLCSISPSTPIMRKNGTETLKRSLQIKDMSGRSVEVTLWGNFCNAEGQTLQNICDSGVFPVLAVKSAKVNDFSGKTVGTIPTSKVIIEPDIPEAHKLKAWMENDGKNAPVSSISRETAIGRQDVRKTISQIKDENLGTSEKPDWITVTATLSYLKTDNFCYTACPLKIGERQCNKKVINNGDGTWRCERCDQSVEECDYRYILQFQIQDHTGLTWVTGFQEIGEEIFGTSAKELYTLKFEEQDDEKFSEHVRKVLFNKYLFKLKVKEETFSDEQRVKSTVVKVDKLDFISESRSLLDSLNKLQGDDSIPVALKFESSILNNATNNAAHGSVGIKESAQYNVNYMGNITTAGRGIGLPASQVGQFGNQNVGSSVASTGTTTVYMRCSTCGQMGHSSIKCPAAMDGQEHSFGGGFSRTISAGSGSAAGGGSGGGGECFKCHQPGHWATNCPNAGSALPGYGSGNISTSVGGGGSGAGECFKCHQHGHWATNCPNAGSALPGYGSGDISTSTGGGGSGGGGGGECFKCHQHGHWAKDCPSAGGSTAGYGSGNVSAGRYGSASNQYVGGY</sequence>
<dbReference type="GO" id="GO:0006260">
    <property type="term" value="P:DNA replication"/>
    <property type="evidence" value="ECO:0007669"/>
    <property type="project" value="UniProtKB-KW"/>
</dbReference>
<dbReference type="InterPro" id="IPR004591">
    <property type="entry name" value="Rfa1"/>
</dbReference>
<dbReference type="SUPFAM" id="SSF50249">
    <property type="entry name" value="Nucleic acid-binding proteins"/>
    <property type="match status" value="4"/>
</dbReference>
<keyword evidence="9" id="KW-0233">DNA recombination</keyword>
<evidence type="ECO:0000256" key="6">
    <source>
        <dbReference type="ARBA" id="ARBA00022771"/>
    </source>
</evidence>
<dbReference type="FunFam" id="2.40.50.140:FF:000117">
    <property type="entry name" value="Replication protein A subunit"/>
    <property type="match status" value="1"/>
</dbReference>
<dbReference type="Gene3D" id="2.40.50.140">
    <property type="entry name" value="Nucleic acid-binding proteins"/>
    <property type="match status" value="4"/>
</dbReference>
<keyword evidence="8 13" id="KW-0238">DNA-binding</keyword>
<gene>
    <name evidence="16" type="ORF">POM88_034408</name>
</gene>
<keyword evidence="3 13" id="KW-0235">DNA replication</keyword>
<evidence type="ECO:0000256" key="9">
    <source>
        <dbReference type="ARBA" id="ARBA00023172"/>
    </source>
</evidence>
<comment type="subcellular location">
    <subcellularLocation>
        <location evidence="1 13">Nucleus</location>
    </subcellularLocation>
</comment>
<feature type="domain" description="CCHC-type" evidence="15">
    <location>
        <begin position="774"/>
        <end position="789"/>
    </location>
</feature>
<evidence type="ECO:0000259" key="15">
    <source>
        <dbReference type="PROSITE" id="PS50158"/>
    </source>
</evidence>
<dbReference type="NCBIfam" id="TIGR00617">
    <property type="entry name" value="rpa1"/>
    <property type="match status" value="1"/>
</dbReference>
<dbReference type="InterPro" id="IPR036875">
    <property type="entry name" value="Znf_CCHC_sf"/>
</dbReference>
<dbReference type="GO" id="GO:0006289">
    <property type="term" value="P:nucleotide-excision repair"/>
    <property type="evidence" value="ECO:0007669"/>
    <property type="project" value="TreeGrafter"/>
</dbReference>
<evidence type="ECO:0000256" key="7">
    <source>
        <dbReference type="ARBA" id="ARBA00022833"/>
    </source>
</evidence>
<name>A0AAD8HJF8_9APIA</name>
<dbReference type="GO" id="GO:0003684">
    <property type="term" value="F:damaged DNA binding"/>
    <property type="evidence" value="ECO:0007669"/>
    <property type="project" value="TreeGrafter"/>
</dbReference>
<feature type="domain" description="CCHC-type" evidence="15">
    <location>
        <begin position="825"/>
        <end position="840"/>
    </location>
</feature>
<dbReference type="CDD" id="cd04474">
    <property type="entry name" value="RPA1_DBD_A"/>
    <property type="match status" value="1"/>
</dbReference>
<comment type="caution">
    <text evidence="16">The sequence shown here is derived from an EMBL/GenBank/DDBJ whole genome shotgun (WGS) entry which is preliminary data.</text>
</comment>
<dbReference type="PANTHER" id="PTHR23273:SF4">
    <property type="entry name" value="REPLICATION PROTEIN A OB DOMAIN-CONTAINING PROTEIN"/>
    <property type="match status" value="1"/>
</dbReference>
<evidence type="ECO:0000256" key="8">
    <source>
        <dbReference type="ARBA" id="ARBA00023125"/>
    </source>
</evidence>
<dbReference type="InterPro" id="IPR007199">
    <property type="entry name" value="Rep_factor-A_N"/>
</dbReference>
<reference evidence="16" key="1">
    <citation type="submission" date="2023-02" db="EMBL/GenBank/DDBJ databases">
        <title>Genome of toxic invasive species Heracleum sosnowskyi carries increased number of genes despite the absence of recent whole-genome duplications.</title>
        <authorList>
            <person name="Schelkunov M."/>
            <person name="Shtratnikova V."/>
            <person name="Makarenko M."/>
            <person name="Klepikova A."/>
            <person name="Omelchenko D."/>
            <person name="Novikova G."/>
            <person name="Obukhova E."/>
            <person name="Bogdanov V."/>
            <person name="Penin A."/>
            <person name="Logacheva M."/>
        </authorList>
    </citation>
    <scope>NUCLEOTIDE SEQUENCE</scope>
    <source>
        <strain evidence="16">Hsosn_3</strain>
        <tissue evidence="16">Leaf</tissue>
    </source>
</reference>
<dbReference type="InterPro" id="IPR047192">
    <property type="entry name" value="Euk_RPA1_DBD_C"/>
</dbReference>
<dbReference type="GO" id="GO:0007004">
    <property type="term" value="P:telomere maintenance via telomerase"/>
    <property type="evidence" value="ECO:0007669"/>
    <property type="project" value="TreeGrafter"/>
</dbReference>
<keyword evidence="11 13" id="KW-0539">Nucleus</keyword>
<dbReference type="AlphaFoldDB" id="A0AAD8HJF8"/>
<proteinExistence type="inferred from homology"/>
<feature type="domain" description="CCHC-type" evidence="15">
    <location>
        <begin position="867"/>
        <end position="882"/>
    </location>
</feature>
<dbReference type="InterPro" id="IPR013955">
    <property type="entry name" value="Rep_factor-A_C"/>
</dbReference>
<dbReference type="FunFam" id="2.40.50.140:FF:000041">
    <property type="entry name" value="Replication protein A subunit"/>
    <property type="match status" value="1"/>
</dbReference>
<keyword evidence="10" id="KW-0234">DNA repair</keyword>
<evidence type="ECO:0000256" key="5">
    <source>
        <dbReference type="ARBA" id="ARBA00022763"/>
    </source>
</evidence>
<feature type="domain" description="CCHC-type" evidence="15">
    <location>
        <begin position="912"/>
        <end position="927"/>
    </location>
</feature>
<dbReference type="PROSITE" id="PS50158">
    <property type="entry name" value="ZF_CCHC"/>
    <property type="match status" value="4"/>
</dbReference>
<dbReference type="GO" id="GO:0005662">
    <property type="term" value="C:DNA replication factor A complex"/>
    <property type="evidence" value="ECO:0007669"/>
    <property type="project" value="TreeGrafter"/>
</dbReference>
<keyword evidence="6 12" id="KW-0863">Zinc-finger</keyword>
<keyword evidence="4 13" id="KW-0479">Metal-binding</keyword>
<dbReference type="Pfam" id="PF00098">
    <property type="entry name" value="zf-CCHC"/>
    <property type="match status" value="2"/>
</dbReference>
<dbReference type="PANTHER" id="PTHR23273">
    <property type="entry name" value="REPLICATION FACTOR A 1, RFA1"/>
    <property type="match status" value="1"/>
</dbReference>
<accession>A0AAD8HJF8</accession>
<dbReference type="GO" id="GO:0008270">
    <property type="term" value="F:zinc ion binding"/>
    <property type="evidence" value="ECO:0007669"/>
    <property type="project" value="UniProtKB-KW"/>
</dbReference>
<feature type="region of interest" description="Disordered" evidence="14">
    <location>
        <begin position="114"/>
        <end position="234"/>
    </location>
</feature>
<keyword evidence="17" id="KW-1185">Reference proteome</keyword>
<dbReference type="Proteomes" id="UP001237642">
    <property type="component" value="Unassembled WGS sequence"/>
</dbReference>
<dbReference type="Gene3D" id="4.10.60.10">
    <property type="entry name" value="Zinc finger, CCHC-type"/>
    <property type="match status" value="3"/>
</dbReference>
<dbReference type="FunFam" id="2.40.50.140:FF:000090">
    <property type="entry name" value="Replication protein A subunit"/>
    <property type="match status" value="1"/>
</dbReference>
<evidence type="ECO:0000256" key="11">
    <source>
        <dbReference type="ARBA" id="ARBA00023242"/>
    </source>
</evidence>
<keyword evidence="5" id="KW-0227">DNA damage</keyword>
<feature type="compositionally biased region" description="Polar residues" evidence="14">
    <location>
        <begin position="183"/>
        <end position="221"/>
    </location>
</feature>
<evidence type="ECO:0000256" key="12">
    <source>
        <dbReference type="PROSITE-ProRule" id="PRU00047"/>
    </source>
</evidence>
<reference evidence="16" key="2">
    <citation type="submission" date="2023-05" db="EMBL/GenBank/DDBJ databases">
        <authorList>
            <person name="Schelkunov M.I."/>
        </authorList>
    </citation>
    <scope>NUCLEOTIDE SEQUENCE</scope>
    <source>
        <strain evidence="16">Hsosn_3</strain>
        <tissue evidence="16">Leaf</tissue>
    </source>
</reference>
<dbReference type="SUPFAM" id="SSF57756">
    <property type="entry name" value="Retrovirus zinc finger-like domains"/>
    <property type="match status" value="3"/>
</dbReference>
<dbReference type="InterPro" id="IPR031657">
    <property type="entry name" value="REPA_OB_2"/>
</dbReference>
<dbReference type="SMART" id="SM00343">
    <property type="entry name" value="ZnF_C2HC"/>
    <property type="match status" value="4"/>
</dbReference>
<evidence type="ECO:0000256" key="2">
    <source>
        <dbReference type="ARBA" id="ARBA00005690"/>
    </source>
</evidence>
<dbReference type="Pfam" id="PF08646">
    <property type="entry name" value="Rep_fac-A_C"/>
    <property type="match status" value="1"/>
</dbReference>
<evidence type="ECO:0000256" key="4">
    <source>
        <dbReference type="ARBA" id="ARBA00022723"/>
    </source>
</evidence>
<dbReference type="InterPro" id="IPR004365">
    <property type="entry name" value="NA-bd_OB_tRNA"/>
</dbReference>
<dbReference type="Pfam" id="PF01336">
    <property type="entry name" value="tRNA_anti-codon"/>
    <property type="match status" value="1"/>
</dbReference>
<dbReference type="InterPro" id="IPR001878">
    <property type="entry name" value="Znf_CCHC"/>
</dbReference>
<dbReference type="GO" id="GO:0000724">
    <property type="term" value="P:double-strand break repair via homologous recombination"/>
    <property type="evidence" value="ECO:0007669"/>
    <property type="project" value="TreeGrafter"/>
</dbReference>
<dbReference type="GO" id="GO:0007140">
    <property type="term" value="P:male meiotic nuclear division"/>
    <property type="evidence" value="ECO:0007669"/>
    <property type="project" value="UniProtKB-ARBA"/>
</dbReference>
<dbReference type="FunFam" id="2.40.50.140:FF:000064">
    <property type="entry name" value="Replication protein A subunit"/>
    <property type="match status" value="1"/>
</dbReference>
<evidence type="ECO:0000313" key="17">
    <source>
        <dbReference type="Proteomes" id="UP001237642"/>
    </source>
</evidence>